<dbReference type="Gene3D" id="1.10.287.850">
    <property type="entry name" value="HP0062-like domain"/>
    <property type="match status" value="1"/>
</dbReference>
<reference evidence="3" key="1">
    <citation type="submission" date="2016-03" db="EMBL/GenBank/DDBJ databases">
        <authorList>
            <person name="Ploux O."/>
        </authorList>
    </citation>
    <scope>NUCLEOTIDE SEQUENCE</scope>
    <source>
        <strain evidence="3">UC10</strain>
    </source>
</reference>
<dbReference type="EMBL" id="FLQS01000028">
    <property type="protein sequence ID" value="SBS76606.1"/>
    <property type="molecule type" value="Genomic_DNA"/>
</dbReference>
<evidence type="ECO:0000259" key="2">
    <source>
        <dbReference type="Pfam" id="PF00934"/>
    </source>
</evidence>
<feature type="chain" id="PRO_5013391585" description="PE domain-containing protein" evidence="1">
    <location>
        <begin position="25"/>
        <end position="102"/>
    </location>
</feature>
<name>A0A1Y5PD14_9MYCO</name>
<keyword evidence="1" id="KW-0732">Signal</keyword>
<proteinExistence type="predicted"/>
<evidence type="ECO:0000313" key="3">
    <source>
        <dbReference type="EMBL" id="SBS76606.1"/>
    </source>
</evidence>
<protein>
    <recommendedName>
        <fullName evidence="2">PE domain-containing protein</fullName>
    </recommendedName>
</protein>
<accession>A0A1Y5PD14</accession>
<sequence>MTSPLMLINSPLLAMASATENAGAATMGGTMAGAAVPVTAILPPGAEDASAAAAAAFAARGAETEAVLAQLTTVRALFAETVGASGVAYTAMDGINEATLAL</sequence>
<organism evidence="3">
    <name type="scientific">uncultured Mycobacterium sp</name>
    <dbReference type="NCBI Taxonomy" id="171292"/>
    <lineage>
        <taxon>Bacteria</taxon>
        <taxon>Bacillati</taxon>
        <taxon>Actinomycetota</taxon>
        <taxon>Actinomycetes</taxon>
        <taxon>Mycobacteriales</taxon>
        <taxon>Mycobacteriaceae</taxon>
        <taxon>Mycobacterium</taxon>
        <taxon>environmental samples</taxon>
    </lineage>
</organism>
<dbReference type="InterPro" id="IPR000084">
    <property type="entry name" value="PE-PGRS_N"/>
</dbReference>
<feature type="signal peptide" evidence="1">
    <location>
        <begin position="1"/>
        <end position="24"/>
    </location>
</feature>
<evidence type="ECO:0000256" key="1">
    <source>
        <dbReference type="SAM" id="SignalP"/>
    </source>
</evidence>
<dbReference type="AlphaFoldDB" id="A0A1Y5PD14"/>
<feature type="domain" description="PE" evidence="2">
    <location>
        <begin position="12"/>
        <end position="94"/>
    </location>
</feature>
<dbReference type="InterPro" id="IPR038332">
    <property type="entry name" value="PPE_sf"/>
</dbReference>
<dbReference type="SUPFAM" id="SSF140459">
    <property type="entry name" value="PE/PPE dimer-like"/>
    <property type="match status" value="1"/>
</dbReference>
<gene>
    <name evidence="3" type="ORF">MHPYR_340015</name>
</gene>
<dbReference type="Pfam" id="PF00934">
    <property type="entry name" value="PE"/>
    <property type="match status" value="1"/>
</dbReference>